<keyword evidence="3" id="KW-0812">Transmembrane</keyword>
<keyword evidence="3" id="KW-0472">Membrane</keyword>
<keyword evidence="3" id="KW-1133">Transmembrane helix</keyword>
<keyword evidence="1" id="KW-0805">Transcription regulation</keyword>
<dbReference type="InterPro" id="IPR041916">
    <property type="entry name" value="Anti_sigma_zinc_sf"/>
</dbReference>
<dbReference type="Gene3D" id="1.10.10.1320">
    <property type="entry name" value="Anti-sigma factor, zinc-finger domain"/>
    <property type="match status" value="1"/>
</dbReference>
<evidence type="ECO:0000256" key="2">
    <source>
        <dbReference type="ARBA" id="ARBA00023163"/>
    </source>
</evidence>
<evidence type="ECO:0000313" key="6">
    <source>
        <dbReference type="Proteomes" id="UP000646749"/>
    </source>
</evidence>
<comment type="caution">
    <text evidence="5">The sequence shown here is derived from an EMBL/GenBank/DDBJ whole genome shotgun (WGS) entry which is preliminary data.</text>
</comment>
<feature type="domain" description="Putative zinc-finger" evidence="4">
    <location>
        <begin position="9"/>
        <end position="38"/>
    </location>
</feature>
<sequence length="269" mass="27604">MTGWHTDEDWLAAYARGGLDRVRAASVEQHLIGCATCRAAVAPHADAALLARAWTGTVDVLDRLRTSPFERLLTVLGLSPSAARLATGASAARRAWVVGCVLVAAFAIVARDMDGRAATWFLTVAPLAPLTGVALAYGPGVFAMHEVVAAAPYPRLRLVLLRCLPVLPTTALLLVVGGLVLPGTAGAGLWLLPGLALATLGMVLERVVGVRAAVAGLAGLWMCGVASARITTGSVLGAFSPAVQVASSVIVVGTVVVALVGARRIRGVR</sequence>
<name>A0ABQ4E0D6_9ACTN</name>
<evidence type="ECO:0000313" key="5">
    <source>
        <dbReference type="EMBL" id="GIG88137.1"/>
    </source>
</evidence>
<gene>
    <name evidence="5" type="ORF">Pen02_30730</name>
</gene>
<feature type="transmembrane region" description="Helical" evidence="3">
    <location>
        <begin position="117"/>
        <end position="138"/>
    </location>
</feature>
<feature type="transmembrane region" description="Helical" evidence="3">
    <location>
        <begin position="159"/>
        <end position="181"/>
    </location>
</feature>
<dbReference type="RefSeq" id="WP_203866642.1">
    <property type="nucleotide sequence ID" value="NZ_BONW01000013.1"/>
</dbReference>
<dbReference type="InterPro" id="IPR027383">
    <property type="entry name" value="Znf_put"/>
</dbReference>
<evidence type="ECO:0000259" key="4">
    <source>
        <dbReference type="Pfam" id="PF13490"/>
    </source>
</evidence>
<keyword evidence="2" id="KW-0804">Transcription</keyword>
<feature type="transmembrane region" description="Helical" evidence="3">
    <location>
        <begin position="242"/>
        <end position="262"/>
    </location>
</feature>
<feature type="transmembrane region" description="Helical" evidence="3">
    <location>
        <begin position="187"/>
        <end position="205"/>
    </location>
</feature>
<evidence type="ECO:0000256" key="3">
    <source>
        <dbReference type="SAM" id="Phobius"/>
    </source>
</evidence>
<feature type="transmembrane region" description="Helical" evidence="3">
    <location>
        <begin position="212"/>
        <end position="230"/>
    </location>
</feature>
<keyword evidence="6" id="KW-1185">Reference proteome</keyword>
<accession>A0ABQ4E0D6</accession>
<reference evidence="5 6" key="1">
    <citation type="submission" date="2021-01" db="EMBL/GenBank/DDBJ databases">
        <title>Whole genome shotgun sequence of Plantactinospora endophytica NBRC 110450.</title>
        <authorList>
            <person name="Komaki H."/>
            <person name="Tamura T."/>
        </authorList>
    </citation>
    <scope>NUCLEOTIDE SEQUENCE [LARGE SCALE GENOMIC DNA]</scope>
    <source>
        <strain evidence="5 6">NBRC 110450</strain>
    </source>
</reference>
<evidence type="ECO:0000256" key="1">
    <source>
        <dbReference type="ARBA" id="ARBA00023015"/>
    </source>
</evidence>
<organism evidence="5 6">
    <name type="scientific">Plantactinospora endophytica</name>
    <dbReference type="NCBI Taxonomy" id="673535"/>
    <lineage>
        <taxon>Bacteria</taxon>
        <taxon>Bacillati</taxon>
        <taxon>Actinomycetota</taxon>
        <taxon>Actinomycetes</taxon>
        <taxon>Micromonosporales</taxon>
        <taxon>Micromonosporaceae</taxon>
        <taxon>Plantactinospora</taxon>
    </lineage>
</organism>
<dbReference type="EMBL" id="BONW01000013">
    <property type="protein sequence ID" value="GIG88137.1"/>
    <property type="molecule type" value="Genomic_DNA"/>
</dbReference>
<protein>
    <recommendedName>
        <fullName evidence="4">Putative zinc-finger domain-containing protein</fullName>
    </recommendedName>
</protein>
<dbReference type="Pfam" id="PF13490">
    <property type="entry name" value="zf-HC2"/>
    <property type="match status" value="1"/>
</dbReference>
<dbReference type="Proteomes" id="UP000646749">
    <property type="component" value="Unassembled WGS sequence"/>
</dbReference>
<proteinExistence type="predicted"/>
<feature type="transmembrane region" description="Helical" evidence="3">
    <location>
        <begin position="94"/>
        <end position="111"/>
    </location>
</feature>